<keyword evidence="3" id="KW-1185">Reference proteome</keyword>
<reference evidence="3" key="1">
    <citation type="journal article" date="2019" name="Int. J. Syst. Evol. Microbiol.">
        <title>The Global Catalogue of Microorganisms (GCM) 10K type strain sequencing project: providing services to taxonomists for standard genome sequencing and annotation.</title>
        <authorList>
            <consortium name="The Broad Institute Genomics Platform"/>
            <consortium name="The Broad Institute Genome Sequencing Center for Infectious Disease"/>
            <person name="Wu L."/>
            <person name="Ma J."/>
        </authorList>
    </citation>
    <scope>NUCLEOTIDE SEQUENCE [LARGE SCALE GENOMIC DNA]</scope>
    <source>
        <strain evidence="3">CCM 7941</strain>
    </source>
</reference>
<sequence>LRRRLTLVPEQKSAQDPVEWYALKPTGSDPLAVRASRKLRSAGLLANLGTAILRMRMDAVPLWRGDHAPVCQLVDDFARYLYLPRLAGPEVLIQAIRDGVAYMTWQTDTFAYAEGFDEANNRYRGLQAGREVTLDSDSPGLLVKPDIANRQLDAESVKQERDSNPPRPDEPVPSSDKDGPTPPLRLRRQRPAGSTARWSLI</sequence>
<accession>A0ABV7LDQ7</accession>
<comment type="caution">
    <text evidence="2">The sequence shown here is derived from an EMBL/GenBank/DDBJ whole genome shotgun (WGS) entry which is preliminary data.</text>
</comment>
<proteinExistence type="predicted"/>
<feature type="region of interest" description="Disordered" evidence="1">
    <location>
        <begin position="135"/>
        <end position="201"/>
    </location>
</feature>
<evidence type="ECO:0000313" key="3">
    <source>
        <dbReference type="Proteomes" id="UP001595536"/>
    </source>
</evidence>
<feature type="compositionally biased region" description="Basic and acidic residues" evidence="1">
    <location>
        <begin position="152"/>
        <end position="179"/>
    </location>
</feature>
<gene>
    <name evidence="2" type="ORF">ACFOEX_06195</name>
</gene>
<evidence type="ECO:0000256" key="1">
    <source>
        <dbReference type="SAM" id="MobiDB-lite"/>
    </source>
</evidence>
<feature type="non-terminal residue" evidence="2">
    <location>
        <position position="1"/>
    </location>
</feature>
<protein>
    <submittedName>
        <fullName evidence="2">Uncharacterized protein</fullName>
    </submittedName>
</protein>
<dbReference type="EMBL" id="JBHRUV010000028">
    <property type="protein sequence ID" value="MFC3265942.1"/>
    <property type="molecule type" value="Genomic_DNA"/>
</dbReference>
<dbReference type="Proteomes" id="UP001595536">
    <property type="component" value="Unassembled WGS sequence"/>
</dbReference>
<name>A0ABV7LDQ7_9HYPH</name>
<organism evidence="2 3">
    <name type="scientific">Camelimonas abortus</name>
    <dbReference type="NCBI Taxonomy" id="1017184"/>
    <lineage>
        <taxon>Bacteria</taxon>
        <taxon>Pseudomonadati</taxon>
        <taxon>Pseudomonadota</taxon>
        <taxon>Alphaproteobacteria</taxon>
        <taxon>Hyphomicrobiales</taxon>
        <taxon>Chelatococcaceae</taxon>
        <taxon>Camelimonas</taxon>
    </lineage>
</organism>
<evidence type="ECO:0000313" key="2">
    <source>
        <dbReference type="EMBL" id="MFC3265942.1"/>
    </source>
</evidence>